<dbReference type="Proteomes" id="UP000326950">
    <property type="component" value="Unassembled WGS sequence"/>
</dbReference>
<evidence type="ECO:0000256" key="1">
    <source>
        <dbReference type="SAM" id="Phobius"/>
    </source>
</evidence>
<feature type="transmembrane region" description="Helical" evidence="1">
    <location>
        <begin position="81"/>
        <end position="104"/>
    </location>
</feature>
<organism evidence="2 3">
    <name type="scientific">Aspergillus tamarii</name>
    <dbReference type="NCBI Taxonomy" id="41984"/>
    <lineage>
        <taxon>Eukaryota</taxon>
        <taxon>Fungi</taxon>
        <taxon>Dikarya</taxon>
        <taxon>Ascomycota</taxon>
        <taxon>Pezizomycotina</taxon>
        <taxon>Eurotiomycetes</taxon>
        <taxon>Eurotiomycetidae</taxon>
        <taxon>Eurotiales</taxon>
        <taxon>Aspergillaceae</taxon>
        <taxon>Aspergillus</taxon>
        <taxon>Aspergillus subgen. Circumdati</taxon>
    </lineage>
</organism>
<keyword evidence="1" id="KW-0812">Transmembrane</keyword>
<name>A0A5N6UWF2_ASPTM</name>
<dbReference type="AlphaFoldDB" id="A0A5N6UWF2"/>
<dbReference type="EMBL" id="ML738622">
    <property type="protein sequence ID" value="KAE8163006.1"/>
    <property type="molecule type" value="Genomic_DNA"/>
</dbReference>
<keyword evidence="3" id="KW-1185">Reference proteome</keyword>
<protein>
    <submittedName>
        <fullName evidence="2">Uncharacterized protein</fullName>
    </submittedName>
</protein>
<keyword evidence="1" id="KW-0472">Membrane</keyword>
<accession>A0A5N6UWF2</accession>
<keyword evidence="1" id="KW-1133">Transmembrane helix</keyword>
<sequence length="116" mass="13511">MEHTLAKVEYQGYMRTLFRRELVEECRVPPGRRLRNPPVEPARAFKKKNVRIQVGIRNNEYKDHLLVFVKFSVKMNRFNPYIASMIPCQCVLVVLVVSCCRALGVRDNASSHHLKV</sequence>
<evidence type="ECO:0000313" key="3">
    <source>
        <dbReference type="Proteomes" id="UP000326950"/>
    </source>
</evidence>
<gene>
    <name evidence="2" type="ORF">BDV40DRAFT_148936</name>
</gene>
<evidence type="ECO:0000313" key="2">
    <source>
        <dbReference type="EMBL" id="KAE8163006.1"/>
    </source>
</evidence>
<proteinExistence type="predicted"/>
<reference evidence="2 3" key="1">
    <citation type="submission" date="2019-04" db="EMBL/GenBank/DDBJ databases">
        <title>Friends and foes A comparative genomics study of 23 Aspergillus species from section Flavi.</title>
        <authorList>
            <consortium name="DOE Joint Genome Institute"/>
            <person name="Kjaerbolling I."/>
            <person name="Vesth T."/>
            <person name="Frisvad J.C."/>
            <person name="Nybo J.L."/>
            <person name="Theobald S."/>
            <person name="Kildgaard S."/>
            <person name="Isbrandt T."/>
            <person name="Kuo A."/>
            <person name="Sato A."/>
            <person name="Lyhne E.K."/>
            <person name="Kogle M.E."/>
            <person name="Wiebenga A."/>
            <person name="Kun R.S."/>
            <person name="Lubbers R.J."/>
            <person name="Makela M.R."/>
            <person name="Barry K."/>
            <person name="Chovatia M."/>
            <person name="Clum A."/>
            <person name="Daum C."/>
            <person name="Haridas S."/>
            <person name="He G."/>
            <person name="LaButti K."/>
            <person name="Lipzen A."/>
            <person name="Mondo S."/>
            <person name="Riley R."/>
            <person name="Salamov A."/>
            <person name="Simmons B.A."/>
            <person name="Magnuson J.K."/>
            <person name="Henrissat B."/>
            <person name="Mortensen U.H."/>
            <person name="Larsen T.O."/>
            <person name="Devries R.P."/>
            <person name="Grigoriev I.V."/>
            <person name="Machida M."/>
            <person name="Baker S.E."/>
            <person name="Andersen M.R."/>
        </authorList>
    </citation>
    <scope>NUCLEOTIDE SEQUENCE [LARGE SCALE GENOMIC DNA]</scope>
    <source>
        <strain evidence="2 3">CBS 117626</strain>
    </source>
</reference>